<dbReference type="STRING" id="554155.C5FQS7"/>
<dbReference type="RefSeq" id="XP_002847312.1">
    <property type="nucleotide sequence ID" value="XM_002847266.1"/>
</dbReference>
<proteinExistence type="predicted"/>
<name>C5FQS7_ARTOC</name>
<dbReference type="EMBL" id="DS995704">
    <property type="protein sequence ID" value="EEQ32230.1"/>
    <property type="molecule type" value="Genomic_DNA"/>
</dbReference>
<feature type="compositionally biased region" description="Basic and acidic residues" evidence="1">
    <location>
        <begin position="77"/>
        <end position="155"/>
    </location>
</feature>
<keyword evidence="3" id="KW-1185">Reference proteome</keyword>
<dbReference type="VEuPathDB" id="FungiDB:MCYG_05049"/>
<evidence type="ECO:0000313" key="3">
    <source>
        <dbReference type="Proteomes" id="UP000002035"/>
    </source>
</evidence>
<dbReference type="eggNOG" id="ENOG502QQSW">
    <property type="taxonomic scope" value="Eukaryota"/>
</dbReference>
<dbReference type="GeneID" id="9226167"/>
<organism evidence="2 3">
    <name type="scientific">Arthroderma otae (strain ATCC MYA-4605 / CBS 113480)</name>
    <name type="common">Microsporum canis</name>
    <dbReference type="NCBI Taxonomy" id="554155"/>
    <lineage>
        <taxon>Eukaryota</taxon>
        <taxon>Fungi</taxon>
        <taxon>Dikarya</taxon>
        <taxon>Ascomycota</taxon>
        <taxon>Pezizomycotina</taxon>
        <taxon>Eurotiomycetes</taxon>
        <taxon>Eurotiomycetidae</taxon>
        <taxon>Onygenales</taxon>
        <taxon>Arthrodermataceae</taxon>
        <taxon>Microsporum</taxon>
    </lineage>
</organism>
<dbReference type="AlphaFoldDB" id="C5FQS7"/>
<feature type="region of interest" description="Disordered" evidence="1">
    <location>
        <begin position="60"/>
        <end position="172"/>
    </location>
</feature>
<dbReference type="OrthoDB" id="2316594at2759"/>
<sequence>MAKKKSNKAVTQPQPQAKAAQEKTAAQPQAKTQMKTTTPGGVNVFDARTVKKKIRQDNSSYAAFLEQNKPTPTPCIKETKKQEAAGPKKEIKKVEQKETKQEAVGPKKEIRKVEQKETKQEAAEPKKEIRKVEQKETKQEAAEPKKEIRKVEQKNTRSNNTYTPSPLKKPDHAAEIYITPNKFTEYFTRNSPDSESLAVIPTAPKIPDLGHQMQLLNLSYDESINSHASPHLREVTLLSPVVEGHGIKMPPQFALLGHQPSITSTGILKQPLSTLVLQFNEYSSNISSQPSEMAFLSSIMPEYSSQKLQVLVTVLVSPSNFYNLKTLYSQIPGVQVRPFRLQPRHLNISTMLSLMSLGKGDSMPLYMSQVTMLLREMAIKNEGSFDYLAFRARLNSLHLQRTQTPFLDQRLDLLDSFLDLKGEVDEGQFVNNGITILDLSCPFVDQSTACILFRIAIDLFLHAYPSRGKMIVADEAHKQRHLGVRLIISTQEPTISPRLIDLCSMAIIHRFSSPEWYQSIQNHITIGHTKDNSGSADGKDGLYQISSLRTGEALVFAPSAHILDENQSLRDTKHKVFKLAVRKRITWDGGQSILCVN</sequence>
<gene>
    <name evidence="2" type="ORF">MCYG_05049</name>
</gene>
<reference evidence="3" key="1">
    <citation type="journal article" date="2012" name="MBio">
        <title>Comparative genome analysis of Trichophyton rubrum and related dermatophytes reveals candidate genes involved in infection.</title>
        <authorList>
            <person name="Martinez D.A."/>
            <person name="Oliver B.G."/>
            <person name="Graeser Y."/>
            <person name="Goldberg J.M."/>
            <person name="Li W."/>
            <person name="Martinez-Rossi N.M."/>
            <person name="Monod M."/>
            <person name="Shelest E."/>
            <person name="Barton R.C."/>
            <person name="Birch E."/>
            <person name="Brakhage A.A."/>
            <person name="Chen Z."/>
            <person name="Gurr S.J."/>
            <person name="Heiman D."/>
            <person name="Heitman J."/>
            <person name="Kosti I."/>
            <person name="Rossi A."/>
            <person name="Saif S."/>
            <person name="Samalova M."/>
            <person name="Saunders C.W."/>
            <person name="Shea T."/>
            <person name="Summerbell R.C."/>
            <person name="Xu J."/>
            <person name="Young S."/>
            <person name="Zeng Q."/>
            <person name="Birren B.W."/>
            <person name="Cuomo C.A."/>
            <person name="White T.C."/>
        </authorList>
    </citation>
    <scope>NUCLEOTIDE SEQUENCE [LARGE SCALE GENOMIC DNA]</scope>
    <source>
        <strain evidence="3">ATCC MYA-4605 / CBS 113480</strain>
    </source>
</reference>
<dbReference type="HOGENOM" id="CLU_015256_3_0_1"/>
<feature type="region of interest" description="Disordered" evidence="1">
    <location>
        <begin position="1"/>
        <end position="45"/>
    </location>
</feature>
<evidence type="ECO:0000256" key="1">
    <source>
        <dbReference type="SAM" id="MobiDB-lite"/>
    </source>
</evidence>
<evidence type="ECO:0000313" key="2">
    <source>
        <dbReference type="EMBL" id="EEQ32230.1"/>
    </source>
</evidence>
<dbReference type="OMA" id="HYNEYSS"/>
<accession>C5FQS7</accession>
<feature type="compositionally biased region" description="Low complexity" evidence="1">
    <location>
        <begin position="8"/>
        <end position="39"/>
    </location>
</feature>
<protein>
    <submittedName>
        <fullName evidence="2">Uncharacterized protein</fullName>
    </submittedName>
</protein>
<dbReference type="Proteomes" id="UP000002035">
    <property type="component" value="Unassembled WGS sequence"/>
</dbReference>